<protein>
    <recommendedName>
        <fullName evidence="1">Glucosamine-6-phosphate deaminase</fullName>
        <ecNumber evidence="1">3.5.99.6</ecNumber>
    </recommendedName>
</protein>
<evidence type="ECO:0000259" key="2">
    <source>
        <dbReference type="Pfam" id="PF01182"/>
    </source>
</evidence>
<proteinExistence type="predicted"/>
<dbReference type="AlphaFoldDB" id="A0AAE2SDC1"/>
<dbReference type="GO" id="GO:0006046">
    <property type="term" value="P:N-acetylglucosamine catabolic process"/>
    <property type="evidence" value="ECO:0007669"/>
    <property type="project" value="UniProtKB-UniRule"/>
</dbReference>
<dbReference type="Gene3D" id="3.40.50.1360">
    <property type="match status" value="1"/>
</dbReference>
<dbReference type="InterPro" id="IPR006148">
    <property type="entry name" value="Glc/Gal-6P_isomerase"/>
</dbReference>
<dbReference type="PANTHER" id="PTHR42892:SF1">
    <property type="entry name" value="GLUCOSAMINE-6-PHOSPHATE ISOMERASE"/>
    <property type="match status" value="1"/>
</dbReference>
<dbReference type="Pfam" id="PF01182">
    <property type="entry name" value="Glucosamine_iso"/>
    <property type="match status" value="1"/>
</dbReference>
<feature type="domain" description="Glucosamine/galactosamine-6-phosphate isomerase" evidence="2">
    <location>
        <begin position="12"/>
        <end position="235"/>
    </location>
</feature>
<dbReference type="CDD" id="cd01399">
    <property type="entry name" value="GlcN6P_deaminase"/>
    <property type="match status" value="1"/>
</dbReference>
<dbReference type="RefSeq" id="WP_309490770.1">
    <property type="nucleotide sequence ID" value="NZ_JAENIG010000010.1"/>
</dbReference>
<comment type="caution">
    <text evidence="3">The sequence shown here is derived from an EMBL/GenBank/DDBJ whole genome shotgun (WGS) entry which is preliminary data.</text>
</comment>
<sequence length="256" mass="27670">MNKVPVEIFSSSDSAIAKLGAETAALILRNDAKGQPTVLGLATGNTPILFYQELIRLHEEHGLSFANVITFNLDEYAGLPPEHPESYWKFMHTHLFDHIDIKEENIHIPSGTVAEEDIAAHCAEYEQAIIDAGGIDQQILGIGRTGHIGFNEPGSPKDSVTRAIQLDAITREDAAPAFGGIDQVPTAAITMGCGTILSARRLVLMAWGEKKAEIVRQAVQGPVCDQVSASFLQEHDNAVFYLDEAAASALRMPSQV</sequence>
<evidence type="ECO:0000313" key="3">
    <source>
        <dbReference type="EMBL" id="MBK1856156.1"/>
    </source>
</evidence>
<name>A0AAE2SDC1_9BACT</name>
<dbReference type="InterPro" id="IPR037171">
    <property type="entry name" value="NagB/RpiA_transferase-like"/>
</dbReference>
<dbReference type="InterPro" id="IPR004547">
    <property type="entry name" value="Glucosamine6P_isomerase"/>
</dbReference>
<evidence type="ECO:0000313" key="4">
    <source>
        <dbReference type="Proteomes" id="UP000634206"/>
    </source>
</evidence>
<evidence type="ECO:0000256" key="1">
    <source>
        <dbReference type="NCBIfam" id="TIGR00502"/>
    </source>
</evidence>
<organism evidence="3 4">
    <name type="scientific">Oceaniferula flava</name>
    <dbReference type="NCBI Taxonomy" id="2800421"/>
    <lineage>
        <taxon>Bacteria</taxon>
        <taxon>Pseudomonadati</taxon>
        <taxon>Verrucomicrobiota</taxon>
        <taxon>Verrucomicrobiia</taxon>
        <taxon>Verrucomicrobiales</taxon>
        <taxon>Verrucomicrobiaceae</taxon>
        <taxon>Oceaniferula</taxon>
    </lineage>
</organism>
<reference evidence="3" key="1">
    <citation type="submission" date="2021-01" db="EMBL/GenBank/DDBJ databases">
        <title>Modified the classification status of verrucomicrobia.</title>
        <authorList>
            <person name="Feng X."/>
        </authorList>
    </citation>
    <scope>NUCLEOTIDE SEQUENCE</scope>
    <source>
        <strain evidence="3">5K15</strain>
    </source>
</reference>
<gene>
    <name evidence="3" type="primary">nagB</name>
    <name evidence="3" type="ORF">JIN83_14380</name>
</gene>
<dbReference type="GO" id="GO:0005975">
    <property type="term" value="P:carbohydrate metabolic process"/>
    <property type="evidence" value="ECO:0007669"/>
    <property type="project" value="InterPro"/>
</dbReference>
<accession>A0AAE2SDC1</accession>
<dbReference type="EC" id="3.5.99.6" evidence="1"/>
<dbReference type="NCBIfam" id="TIGR00502">
    <property type="entry name" value="nagB"/>
    <property type="match status" value="1"/>
</dbReference>
<dbReference type="PANTHER" id="PTHR42892">
    <property type="entry name" value="GLUCOSAMINE-6-PHOSPHATE DEAMINASE-LIKE PROTEIN BT_0258-RELATED"/>
    <property type="match status" value="1"/>
</dbReference>
<keyword evidence="4" id="KW-1185">Reference proteome</keyword>
<dbReference type="Proteomes" id="UP000634206">
    <property type="component" value="Unassembled WGS sequence"/>
</dbReference>
<dbReference type="InterPro" id="IPR052960">
    <property type="entry name" value="GlcN6P_deaminase-like"/>
</dbReference>
<keyword evidence="3" id="KW-0378">Hydrolase</keyword>
<dbReference type="EMBL" id="JAENIG010000010">
    <property type="protein sequence ID" value="MBK1856156.1"/>
    <property type="molecule type" value="Genomic_DNA"/>
</dbReference>
<dbReference type="SUPFAM" id="SSF100950">
    <property type="entry name" value="NagB/RpiA/CoA transferase-like"/>
    <property type="match status" value="1"/>
</dbReference>
<dbReference type="GO" id="GO:0004342">
    <property type="term" value="F:glucosamine-6-phosphate deaminase activity"/>
    <property type="evidence" value="ECO:0007669"/>
    <property type="project" value="UniProtKB-UniRule"/>
</dbReference>